<evidence type="ECO:0000313" key="6">
    <source>
        <dbReference type="EMBL" id="GAK45097.1"/>
    </source>
</evidence>
<dbReference type="EMBL" id="BBIO01000007">
    <property type="protein sequence ID" value="GAK45097.1"/>
    <property type="molecule type" value="Genomic_DNA"/>
</dbReference>
<feature type="signal peptide" evidence="4">
    <location>
        <begin position="1"/>
        <end position="28"/>
    </location>
</feature>
<organism evidence="6 7">
    <name type="scientific">Tepidicaulis marinus</name>
    <dbReference type="NCBI Taxonomy" id="1333998"/>
    <lineage>
        <taxon>Bacteria</taxon>
        <taxon>Pseudomonadati</taxon>
        <taxon>Pseudomonadota</taxon>
        <taxon>Alphaproteobacteria</taxon>
        <taxon>Hyphomicrobiales</taxon>
        <taxon>Parvibaculaceae</taxon>
        <taxon>Tepidicaulis</taxon>
    </lineage>
</organism>
<evidence type="ECO:0000256" key="2">
    <source>
        <dbReference type="ARBA" id="ARBA00023136"/>
    </source>
</evidence>
<gene>
    <name evidence="6" type="ORF">M2A_1596</name>
</gene>
<dbReference type="PROSITE" id="PS51123">
    <property type="entry name" value="OMPA_2"/>
    <property type="match status" value="1"/>
</dbReference>
<dbReference type="InterPro" id="IPR006664">
    <property type="entry name" value="OMP_bac"/>
</dbReference>
<accession>A0A081BAM9</accession>
<evidence type="ECO:0000313" key="7">
    <source>
        <dbReference type="Proteomes" id="UP000028702"/>
    </source>
</evidence>
<dbReference type="SUPFAM" id="SSF103088">
    <property type="entry name" value="OmpA-like"/>
    <property type="match status" value="1"/>
</dbReference>
<dbReference type="Pfam" id="PF00691">
    <property type="entry name" value="OmpA"/>
    <property type="match status" value="1"/>
</dbReference>
<dbReference type="Proteomes" id="UP000028702">
    <property type="component" value="Unassembled WGS sequence"/>
</dbReference>
<feature type="domain" description="OmpA-like" evidence="5">
    <location>
        <begin position="43"/>
        <end position="158"/>
    </location>
</feature>
<protein>
    <submittedName>
        <fullName evidence="6">OmpA/MotB domain-containing protein</fullName>
    </submittedName>
</protein>
<dbReference type="InterPro" id="IPR006665">
    <property type="entry name" value="OmpA-like"/>
</dbReference>
<proteinExistence type="predicted"/>
<name>A0A081BAM9_9HYPH</name>
<evidence type="ECO:0000256" key="4">
    <source>
        <dbReference type="SAM" id="SignalP"/>
    </source>
</evidence>
<keyword evidence="2 3" id="KW-0472">Membrane</keyword>
<dbReference type="InterPro" id="IPR036737">
    <property type="entry name" value="OmpA-like_sf"/>
</dbReference>
<evidence type="ECO:0000256" key="1">
    <source>
        <dbReference type="ARBA" id="ARBA00004370"/>
    </source>
</evidence>
<feature type="chain" id="PRO_5001755000" evidence="4">
    <location>
        <begin position="29"/>
        <end position="158"/>
    </location>
</feature>
<reference evidence="6 7" key="1">
    <citation type="submission" date="2014-07" db="EMBL/GenBank/DDBJ databases">
        <title>Tepidicaulis marinum gen. nov., sp. nov., a novel marine bacterium denitrifying nitrate to nitrous oxide strictly under microaerobic conditions.</title>
        <authorList>
            <person name="Takeuchi M."/>
            <person name="Yamagishi T."/>
            <person name="Kamagata Y."/>
            <person name="Oshima K."/>
            <person name="Hattori M."/>
            <person name="Katayama T."/>
            <person name="Hanada S."/>
            <person name="Tamaki H."/>
            <person name="Marumo K."/>
            <person name="Maeda H."/>
            <person name="Nedachi M."/>
            <person name="Iwasaki W."/>
            <person name="Suwa Y."/>
            <person name="Sakata S."/>
        </authorList>
    </citation>
    <scope>NUCLEOTIDE SEQUENCE [LARGE SCALE GENOMIC DNA]</scope>
    <source>
        <strain evidence="6 7">MA2</strain>
    </source>
</reference>
<dbReference type="AlphaFoldDB" id="A0A081BAM9"/>
<dbReference type="PRINTS" id="PR01021">
    <property type="entry name" value="OMPADOMAIN"/>
</dbReference>
<keyword evidence="4" id="KW-0732">Signal</keyword>
<dbReference type="eggNOG" id="COG2885">
    <property type="taxonomic scope" value="Bacteria"/>
</dbReference>
<dbReference type="RefSeq" id="WP_045445552.1">
    <property type="nucleotide sequence ID" value="NZ_BBIO01000007.1"/>
</dbReference>
<dbReference type="STRING" id="1333998.M2A_1596"/>
<sequence length="158" mass="17439">MRILTTVFFAASLGLGLTAMSASGPAAAQEVHSSGKECNNKFGASGKLQREEYIYFETDSAAIAPEYLDKIERVYERATGQHMQQICLFGKASKKGNAAYNAELARKRSEAVARAFQKLGWPASKIAIEPEGEAMGWIAESLTWDSKEDRRVRIRLSM</sequence>
<comment type="subcellular location">
    <subcellularLocation>
        <location evidence="1">Membrane</location>
    </subcellularLocation>
</comment>
<evidence type="ECO:0000259" key="5">
    <source>
        <dbReference type="PROSITE" id="PS51123"/>
    </source>
</evidence>
<keyword evidence="7" id="KW-1185">Reference proteome</keyword>
<comment type="caution">
    <text evidence="6">The sequence shown here is derived from an EMBL/GenBank/DDBJ whole genome shotgun (WGS) entry which is preliminary data.</text>
</comment>
<dbReference type="Gene3D" id="3.30.1330.60">
    <property type="entry name" value="OmpA-like domain"/>
    <property type="match status" value="1"/>
</dbReference>
<dbReference type="GO" id="GO:0016020">
    <property type="term" value="C:membrane"/>
    <property type="evidence" value="ECO:0007669"/>
    <property type="project" value="UniProtKB-SubCell"/>
</dbReference>
<evidence type="ECO:0000256" key="3">
    <source>
        <dbReference type="PROSITE-ProRule" id="PRU00473"/>
    </source>
</evidence>